<keyword evidence="3" id="KW-1185">Reference proteome</keyword>
<evidence type="ECO:0000313" key="2">
    <source>
        <dbReference type="EMBL" id="KJK77653.1"/>
    </source>
</evidence>
<sequence>MGAQYEIPCRLHLGEANYYRRTENVGIEPKRSADAMHLGNNMQAVMTGRPRSWCRPWTMLDSHTFSVQQAQMKNEALQNPEPYRQWTGFDAPSAAGHEGDTY</sequence>
<reference evidence="3" key="1">
    <citation type="journal article" date="2014" name="BMC Genomics">
        <title>The genome sequence of the biocontrol fungus Metarhizium anisopliae and comparative genomics of Metarhizium species.</title>
        <authorList>
            <person name="Pattemore J.A."/>
            <person name="Hane J.K."/>
            <person name="Williams A.H."/>
            <person name="Wilson B.A."/>
            <person name="Stodart B.J."/>
            <person name="Ash G.J."/>
        </authorList>
    </citation>
    <scope>NUCLEOTIDE SEQUENCE [LARGE SCALE GENOMIC DNA]</scope>
    <source>
        <strain evidence="3">BRIP 53293</strain>
    </source>
</reference>
<protein>
    <submittedName>
        <fullName evidence="2">Uncharacterized protein</fullName>
    </submittedName>
</protein>
<name>A0A0D9NV37_METAN</name>
<accession>A0A0D9NV37</accession>
<feature type="region of interest" description="Disordered" evidence="1">
    <location>
        <begin position="78"/>
        <end position="102"/>
    </location>
</feature>
<dbReference type="Proteomes" id="UP000054544">
    <property type="component" value="Unassembled WGS sequence"/>
</dbReference>
<gene>
    <name evidence="2" type="ORF">H634G_07392</name>
</gene>
<evidence type="ECO:0000256" key="1">
    <source>
        <dbReference type="SAM" id="MobiDB-lite"/>
    </source>
</evidence>
<organism evidence="2 3">
    <name type="scientific">Metarhizium anisopliae BRIP 53293</name>
    <dbReference type="NCBI Taxonomy" id="1291518"/>
    <lineage>
        <taxon>Eukaryota</taxon>
        <taxon>Fungi</taxon>
        <taxon>Dikarya</taxon>
        <taxon>Ascomycota</taxon>
        <taxon>Pezizomycotina</taxon>
        <taxon>Sordariomycetes</taxon>
        <taxon>Hypocreomycetidae</taxon>
        <taxon>Hypocreales</taxon>
        <taxon>Clavicipitaceae</taxon>
        <taxon>Metarhizium</taxon>
    </lineage>
</organism>
<proteinExistence type="predicted"/>
<evidence type="ECO:0000313" key="3">
    <source>
        <dbReference type="Proteomes" id="UP000054544"/>
    </source>
</evidence>
<dbReference type="AlphaFoldDB" id="A0A0D9NV37"/>
<dbReference type="EMBL" id="KE384738">
    <property type="protein sequence ID" value="KJK77653.1"/>
    <property type="molecule type" value="Genomic_DNA"/>
</dbReference>